<evidence type="ECO:0000313" key="2">
    <source>
        <dbReference type="Proteomes" id="UP000028524"/>
    </source>
</evidence>
<dbReference type="HOGENOM" id="CLU_426530_0_0_1"/>
<sequence length="642" mass="72459">MPMDIIYIILEGSELNPNDLVNHSLFSFCHAVGDEVLCRRDAVGWPPREKTQTGTRKQKPSRRIRKLLEKEAYKWKARTISWAAEKNSLATLSKSIMHGGPANIECAVESRYRFFHPMAGTMRAQTSWRCTPVYKAAPYGSNEVLVRLIELGAQLDSYVQYKSAVDLPANLVVCKTKDLAEHTHQHLSALHVAAYANMGSVIARLLKDFGMETHACVYDVGYTPLRTATYTKYPDPATLAQPLAAGASVDQLSYTGCTALLILSTAGDHDLQLARHAIGAQEQRLYIKCMSVLLRGGADINRQGIMATPLSNATGSYALDIMRFLLDNGAQVDPVTEPNINIKIDKHVHDCAGLLLRARARVDALTFAQFLDEEHFDLYRGFISVGRAPHYATSLWTHYFLPMSDHTPLSSNEVCFGFLCDHFRPPIVDGSFTCNDKKHEDWMNLFGKLVSSELLALEAVTQLLYNVYSKPQTYLGGSDLMVRLLGTFRYIHSQHSKLLESFVSGGLSVTERCKDGMTCLHYHFGRRKSLFYKAWPSVFKRWPVQDFDHLLRYLCENGLTLTEKCHNRHGPLDTASQDNMHYLFSRSEITACYRKRVQAVEADRVLKHEQFRSWIIWRGMHFGTNRNLGSSEKVTMRTSSGS</sequence>
<dbReference type="Proteomes" id="UP000028524">
    <property type="component" value="Unassembled WGS sequence"/>
</dbReference>
<reference evidence="1 2" key="1">
    <citation type="journal article" date="2014" name="BMC Genomics">
        <title>Comparative genome sequencing reveals chemotype-specific gene clusters in the toxigenic black mold Stachybotrys.</title>
        <authorList>
            <person name="Semeiks J."/>
            <person name="Borek D."/>
            <person name="Otwinowski Z."/>
            <person name="Grishin N.V."/>
        </authorList>
    </citation>
    <scope>NUCLEOTIDE SEQUENCE [LARGE SCALE GENOMIC DNA]</scope>
    <source>
        <strain evidence="1 2">IBT 40285</strain>
    </source>
</reference>
<dbReference type="Gene3D" id="1.25.40.20">
    <property type="entry name" value="Ankyrin repeat-containing domain"/>
    <property type="match status" value="1"/>
</dbReference>
<dbReference type="PANTHER" id="PTHR24198:SF165">
    <property type="entry name" value="ANKYRIN REPEAT-CONTAINING PROTEIN-RELATED"/>
    <property type="match status" value="1"/>
</dbReference>
<dbReference type="EMBL" id="KL660796">
    <property type="protein sequence ID" value="KFA62443.1"/>
    <property type="molecule type" value="Genomic_DNA"/>
</dbReference>
<dbReference type="InParanoid" id="A0A084QEQ8"/>
<dbReference type="AlphaFoldDB" id="A0A084QEQ8"/>
<evidence type="ECO:0000313" key="1">
    <source>
        <dbReference type="EMBL" id="KFA62443.1"/>
    </source>
</evidence>
<keyword evidence="2" id="KW-1185">Reference proteome</keyword>
<accession>A0A084QEQ8</accession>
<proteinExistence type="predicted"/>
<dbReference type="STRING" id="1283841.A0A084QEQ8"/>
<gene>
    <name evidence="1" type="ORF">S40285_10378</name>
</gene>
<dbReference type="SUPFAM" id="SSF48403">
    <property type="entry name" value="Ankyrin repeat"/>
    <property type="match status" value="1"/>
</dbReference>
<protein>
    <submittedName>
        <fullName evidence="1">Uncharacterized protein</fullName>
    </submittedName>
</protein>
<dbReference type="OrthoDB" id="10413389at2759"/>
<dbReference type="InterPro" id="IPR036770">
    <property type="entry name" value="Ankyrin_rpt-contain_sf"/>
</dbReference>
<dbReference type="PANTHER" id="PTHR24198">
    <property type="entry name" value="ANKYRIN REPEAT AND PROTEIN KINASE DOMAIN-CONTAINING PROTEIN"/>
    <property type="match status" value="1"/>
</dbReference>
<name>A0A084QEQ8_STAC4</name>
<organism evidence="1 2">
    <name type="scientific">Stachybotrys chlorohalonatus (strain IBT 40285)</name>
    <dbReference type="NCBI Taxonomy" id="1283841"/>
    <lineage>
        <taxon>Eukaryota</taxon>
        <taxon>Fungi</taxon>
        <taxon>Dikarya</taxon>
        <taxon>Ascomycota</taxon>
        <taxon>Pezizomycotina</taxon>
        <taxon>Sordariomycetes</taxon>
        <taxon>Hypocreomycetidae</taxon>
        <taxon>Hypocreales</taxon>
        <taxon>Stachybotryaceae</taxon>
        <taxon>Stachybotrys</taxon>
    </lineage>
</organism>